<dbReference type="PANTHER" id="PTHR30024:SF42">
    <property type="entry name" value="ALIPHATIC SULFONATES-BINDING PROTEIN-RELATED"/>
    <property type="match status" value="1"/>
</dbReference>
<comment type="caution">
    <text evidence="2">The sequence shown here is derived from an EMBL/GenBank/DDBJ whole genome shotgun (WGS) entry which is preliminary data.</text>
</comment>
<accession>A0A645CVQ8</accession>
<dbReference type="Pfam" id="PF09084">
    <property type="entry name" value="NMT1"/>
    <property type="match status" value="1"/>
</dbReference>
<dbReference type="AlphaFoldDB" id="A0A645CVQ8"/>
<gene>
    <name evidence="2" type="primary">ssuA_13</name>
    <name evidence="2" type="ORF">SDC9_128292</name>
</gene>
<dbReference type="SUPFAM" id="SSF53850">
    <property type="entry name" value="Periplasmic binding protein-like II"/>
    <property type="match status" value="1"/>
</dbReference>
<dbReference type="InterPro" id="IPR015168">
    <property type="entry name" value="SsuA/THI5"/>
</dbReference>
<dbReference type="EMBL" id="VSSQ01030639">
    <property type="protein sequence ID" value="MPM81240.1"/>
    <property type="molecule type" value="Genomic_DNA"/>
</dbReference>
<organism evidence="2">
    <name type="scientific">bioreactor metagenome</name>
    <dbReference type="NCBI Taxonomy" id="1076179"/>
    <lineage>
        <taxon>unclassified sequences</taxon>
        <taxon>metagenomes</taxon>
        <taxon>ecological metagenomes</taxon>
    </lineage>
</organism>
<dbReference type="PANTHER" id="PTHR30024">
    <property type="entry name" value="ALIPHATIC SULFONATES-BINDING PROTEIN-RELATED"/>
    <property type="match status" value="1"/>
</dbReference>
<name>A0A645CVQ8_9ZZZZ</name>
<evidence type="ECO:0000313" key="2">
    <source>
        <dbReference type="EMBL" id="MPM81240.1"/>
    </source>
</evidence>
<dbReference type="Gene3D" id="3.40.190.10">
    <property type="entry name" value="Periplasmic binding protein-like II"/>
    <property type="match status" value="2"/>
</dbReference>
<protein>
    <submittedName>
        <fullName evidence="2">Putative aliphatic sulfonates-binding protein</fullName>
    </submittedName>
</protein>
<sequence>MASNGGNFKVIAVRYGSTLQQELIPAPGLEIKSVVELKGKKVGYVKNTTAHYFLSKMLTSAGLTWNDIEALPLSTSDGATAIVNGDIDAWASYDNSIRVPKEKGAATIESAQNILSGNYLFYASLQAIDDEAYHAAIEDWLHRWHEAHQWARENSKEWAEYYAPTINQSVEEYLTQFEEQNTDKIYACKPITDVVVADEQDIADTFEGLGIFQQHIDTKKFFDFSFSEAVSNFPKYD</sequence>
<reference evidence="2" key="1">
    <citation type="submission" date="2019-08" db="EMBL/GenBank/DDBJ databases">
        <authorList>
            <person name="Kucharzyk K."/>
            <person name="Murdoch R.W."/>
            <person name="Higgins S."/>
            <person name="Loffler F."/>
        </authorList>
    </citation>
    <scope>NUCLEOTIDE SEQUENCE</scope>
</reference>
<feature type="domain" description="SsuA/THI5-like" evidence="1">
    <location>
        <begin position="28"/>
        <end position="95"/>
    </location>
</feature>
<evidence type="ECO:0000259" key="1">
    <source>
        <dbReference type="Pfam" id="PF09084"/>
    </source>
</evidence>
<proteinExistence type="predicted"/>